<dbReference type="Proteomes" id="UP000480178">
    <property type="component" value="Chromosome"/>
</dbReference>
<reference evidence="6 7" key="1">
    <citation type="submission" date="2020-01" db="EMBL/GenBank/DDBJ databases">
        <authorList>
            <person name="Kim M.K."/>
        </authorList>
    </citation>
    <scope>NUCLEOTIDE SEQUENCE [LARGE SCALE GENOMIC DNA]</scope>
    <source>
        <strain evidence="6 7">172606-1</strain>
    </source>
</reference>
<dbReference type="GO" id="GO:0016491">
    <property type="term" value="F:oxidoreductase activity"/>
    <property type="evidence" value="ECO:0007669"/>
    <property type="project" value="InterPro"/>
</dbReference>
<dbReference type="GO" id="GO:0008610">
    <property type="term" value="P:lipid biosynthetic process"/>
    <property type="evidence" value="ECO:0007669"/>
    <property type="project" value="InterPro"/>
</dbReference>
<comment type="subcellular location">
    <subcellularLocation>
        <location evidence="1">Membrane</location>
    </subcellularLocation>
</comment>
<evidence type="ECO:0000256" key="2">
    <source>
        <dbReference type="ARBA" id="ARBA00022692"/>
    </source>
</evidence>
<evidence type="ECO:0000256" key="1">
    <source>
        <dbReference type="ARBA" id="ARBA00004370"/>
    </source>
</evidence>
<evidence type="ECO:0000256" key="4">
    <source>
        <dbReference type="ARBA" id="ARBA00023136"/>
    </source>
</evidence>
<keyword evidence="3" id="KW-1133">Transmembrane helix</keyword>
<dbReference type="EMBL" id="CP048222">
    <property type="protein sequence ID" value="QHT70595.1"/>
    <property type="molecule type" value="Genomic_DNA"/>
</dbReference>
<dbReference type="PANTHER" id="PTHR11863">
    <property type="entry name" value="STEROL DESATURASE"/>
    <property type="match status" value="1"/>
</dbReference>
<feature type="domain" description="Fatty acid hydroxylase" evidence="5">
    <location>
        <begin position="92"/>
        <end position="228"/>
    </location>
</feature>
<dbReference type="KEGG" id="rhoz:GXP67_30050"/>
<sequence>MKSALRIFDRVGAPLLTGLATAFFVMETIHDLRKRKQDRWQRLKTNSSIATVGLAGLRGALLPAMLSGSAWTVQKRFGLLQRLPLPRWLQGVLAFVLLDYSNYLWHRLNHQCPFLWRFHNVHHTDLDLDISTAWRFHAGEVLLSIFFRGGMIVLIGASPRQVITYEILYEGATAFHHSNWKLPFAIEKVLNKLMVTPRMHGIHHSIVLRETNSNYSVIFSAWDRLHGTVRLNVPQQEIVIGVPAYRSTAEENVRFLLILPFRPQREWKLPDGSIPERNASGNLTQLL</sequence>
<dbReference type="InterPro" id="IPR050307">
    <property type="entry name" value="Sterol_Desaturase_Related"/>
</dbReference>
<dbReference type="AlphaFoldDB" id="A0A6C0GR75"/>
<dbReference type="GO" id="GO:0005506">
    <property type="term" value="F:iron ion binding"/>
    <property type="evidence" value="ECO:0007669"/>
    <property type="project" value="InterPro"/>
</dbReference>
<evidence type="ECO:0000256" key="3">
    <source>
        <dbReference type="ARBA" id="ARBA00022989"/>
    </source>
</evidence>
<name>A0A6C0GR75_9BACT</name>
<evidence type="ECO:0000313" key="7">
    <source>
        <dbReference type="Proteomes" id="UP000480178"/>
    </source>
</evidence>
<organism evidence="6 7">
    <name type="scientific">Rhodocytophaga rosea</name>
    <dbReference type="NCBI Taxonomy" id="2704465"/>
    <lineage>
        <taxon>Bacteria</taxon>
        <taxon>Pseudomonadati</taxon>
        <taxon>Bacteroidota</taxon>
        <taxon>Cytophagia</taxon>
        <taxon>Cytophagales</taxon>
        <taxon>Rhodocytophagaceae</taxon>
        <taxon>Rhodocytophaga</taxon>
    </lineage>
</organism>
<dbReference type="Pfam" id="PF04116">
    <property type="entry name" value="FA_hydroxylase"/>
    <property type="match status" value="1"/>
</dbReference>
<evidence type="ECO:0000313" key="6">
    <source>
        <dbReference type="EMBL" id="QHT70595.1"/>
    </source>
</evidence>
<accession>A0A6C0GR75</accession>
<keyword evidence="7" id="KW-1185">Reference proteome</keyword>
<dbReference type="RefSeq" id="WP_162446572.1">
    <property type="nucleotide sequence ID" value="NZ_CP048222.1"/>
</dbReference>
<evidence type="ECO:0000259" key="5">
    <source>
        <dbReference type="Pfam" id="PF04116"/>
    </source>
</evidence>
<proteinExistence type="predicted"/>
<gene>
    <name evidence="6" type="ORF">GXP67_30050</name>
</gene>
<keyword evidence="2" id="KW-0812">Transmembrane</keyword>
<dbReference type="GO" id="GO:0016020">
    <property type="term" value="C:membrane"/>
    <property type="evidence" value="ECO:0007669"/>
    <property type="project" value="UniProtKB-SubCell"/>
</dbReference>
<protein>
    <submittedName>
        <fullName evidence="6">Sterol desaturase family protein</fullName>
    </submittedName>
</protein>
<dbReference type="InterPro" id="IPR006694">
    <property type="entry name" value="Fatty_acid_hydroxylase"/>
</dbReference>
<keyword evidence="4" id="KW-0472">Membrane</keyword>